<organism evidence="1 2">
    <name type="scientific">Thermasporomyces composti</name>
    <dbReference type="NCBI Taxonomy" id="696763"/>
    <lineage>
        <taxon>Bacteria</taxon>
        <taxon>Bacillati</taxon>
        <taxon>Actinomycetota</taxon>
        <taxon>Actinomycetes</taxon>
        <taxon>Propionibacteriales</taxon>
        <taxon>Nocardioidaceae</taxon>
        <taxon>Thermasporomyces</taxon>
    </lineage>
</organism>
<name>A0A3D9V661_THECX</name>
<dbReference type="OrthoDB" id="3296416at2"/>
<dbReference type="EMBL" id="QTUC01000001">
    <property type="protein sequence ID" value="REF37282.1"/>
    <property type="molecule type" value="Genomic_DNA"/>
</dbReference>
<comment type="caution">
    <text evidence="1">The sequence shown here is derived from an EMBL/GenBank/DDBJ whole genome shotgun (WGS) entry which is preliminary data.</text>
</comment>
<dbReference type="AlphaFoldDB" id="A0A3D9V661"/>
<evidence type="ECO:0000313" key="1">
    <source>
        <dbReference type="EMBL" id="REF37282.1"/>
    </source>
</evidence>
<gene>
    <name evidence="1" type="ORF">DFJ64_2723</name>
</gene>
<protein>
    <submittedName>
        <fullName evidence="1">Uncharacterized protein DUF397</fullName>
    </submittedName>
</protein>
<proteinExistence type="predicted"/>
<reference evidence="1 2" key="1">
    <citation type="submission" date="2018-08" db="EMBL/GenBank/DDBJ databases">
        <title>Sequencing the genomes of 1000 actinobacteria strains.</title>
        <authorList>
            <person name="Klenk H.-P."/>
        </authorList>
    </citation>
    <scope>NUCLEOTIDE SEQUENCE [LARGE SCALE GENOMIC DNA]</scope>
    <source>
        <strain evidence="1 2">DSM 22891</strain>
    </source>
</reference>
<dbReference type="Proteomes" id="UP000256485">
    <property type="component" value="Unassembled WGS sequence"/>
</dbReference>
<sequence>MSRTKPTVDDLGVDLDTLQWKSSSDEPGAIEVAFTGEWVLMRVKGDAERRVLVYDHHEWDCFLDGAKKGEFDDAANLAS</sequence>
<accession>A0A3D9V661</accession>
<dbReference type="RefSeq" id="WP_115850766.1">
    <property type="nucleotide sequence ID" value="NZ_QTUC01000001.1"/>
</dbReference>
<evidence type="ECO:0000313" key="2">
    <source>
        <dbReference type="Proteomes" id="UP000256485"/>
    </source>
</evidence>
<keyword evidence="2" id="KW-1185">Reference proteome</keyword>